<proteinExistence type="predicted"/>
<protein>
    <submittedName>
        <fullName evidence="2">Uncharacterized protein</fullName>
    </submittedName>
</protein>
<reference evidence="2" key="1">
    <citation type="submission" date="2023-08" db="EMBL/GenBank/DDBJ databases">
        <title>Pelteobagrus vachellii genome.</title>
        <authorList>
            <person name="Liu H."/>
        </authorList>
    </citation>
    <scope>NUCLEOTIDE SEQUENCE</scope>
    <source>
        <strain evidence="2">PRFRI_2022a</strain>
        <tissue evidence="2">Muscle</tissue>
    </source>
</reference>
<gene>
    <name evidence="2" type="ORF">Q7C36_012750</name>
</gene>
<evidence type="ECO:0000313" key="3">
    <source>
        <dbReference type="Proteomes" id="UP001187315"/>
    </source>
</evidence>
<dbReference type="EMBL" id="JAVHJS010000012">
    <property type="protein sequence ID" value="KAK2841171.1"/>
    <property type="molecule type" value="Genomic_DNA"/>
</dbReference>
<comment type="caution">
    <text evidence="2">The sequence shown here is derived from an EMBL/GenBank/DDBJ whole genome shotgun (WGS) entry which is preliminary data.</text>
</comment>
<dbReference type="AlphaFoldDB" id="A0AA88SLY5"/>
<evidence type="ECO:0000256" key="1">
    <source>
        <dbReference type="SAM" id="MobiDB-lite"/>
    </source>
</evidence>
<feature type="region of interest" description="Disordered" evidence="1">
    <location>
        <begin position="19"/>
        <end position="48"/>
    </location>
</feature>
<sequence length="115" mass="12859">MQVHAITKTAIQLLSSRVQRSPSMPPIARLKSDERTNEATSGAVLQPSNDCQKRQALGALTASRPFQTEPQSVELWFKQRLGLDLSFHRYVRAERLRDRREGAELSTAVAALNNS</sequence>
<organism evidence="2 3">
    <name type="scientific">Tachysurus vachellii</name>
    <name type="common">Darkbarbel catfish</name>
    <name type="synonym">Pelteobagrus vachellii</name>
    <dbReference type="NCBI Taxonomy" id="175792"/>
    <lineage>
        <taxon>Eukaryota</taxon>
        <taxon>Metazoa</taxon>
        <taxon>Chordata</taxon>
        <taxon>Craniata</taxon>
        <taxon>Vertebrata</taxon>
        <taxon>Euteleostomi</taxon>
        <taxon>Actinopterygii</taxon>
        <taxon>Neopterygii</taxon>
        <taxon>Teleostei</taxon>
        <taxon>Ostariophysi</taxon>
        <taxon>Siluriformes</taxon>
        <taxon>Bagridae</taxon>
        <taxon>Tachysurus</taxon>
    </lineage>
</organism>
<name>A0AA88SLY5_TACVA</name>
<accession>A0AA88SLY5</accession>
<keyword evidence="3" id="KW-1185">Reference proteome</keyword>
<dbReference type="Proteomes" id="UP001187315">
    <property type="component" value="Unassembled WGS sequence"/>
</dbReference>
<evidence type="ECO:0000313" key="2">
    <source>
        <dbReference type="EMBL" id="KAK2841171.1"/>
    </source>
</evidence>